<feature type="region of interest" description="Disordered" evidence="9">
    <location>
        <begin position="157"/>
        <end position="284"/>
    </location>
</feature>
<keyword evidence="5 10" id="KW-1133">Transmembrane helix</keyword>
<feature type="compositionally biased region" description="Polar residues" evidence="9">
    <location>
        <begin position="27"/>
        <end position="43"/>
    </location>
</feature>
<keyword evidence="8 10" id="KW-0472">Membrane</keyword>
<evidence type="ECO:0000256" key="3">
    <source>
        <dbReference type="ARBA" id="ARBA00022692"/>
    </source>
</evidence>
<dbReference type="GO" id="GO:0005789">
    <property type="term" value="C:endoplasmic reticulum membrane"/>
    <property type="evidence" value="ECO:0007669"/>
    <property type="project" value="UniProtKB-SubCell"/>
</dbReference>
<evidence type="ECO:0000256" key="8">
    <source>
        <dbReference type="ARBA" id="ARBA00023136"/>
    </source>
</evidence>
<dbReference type="GO" id="GO:0006869">
    <property type="term" value="P:lipid transport"/>
    <property type="evidence" value="ECO:0007669"/>
    <property type="project" value="UniProtKB-KW"/>
</dbReference>
<comment type="caution">
    <text evidence="12">The sequence shown here is derived from an EMBL/GenBank/DDBJ whole genome shotgun (WGS) entry which is preliminary data.</text>
</comment>
<evidence type="ECO:0000256" key="10">
    <source>
        <dbReference type="SAM" id="Phobius"/>
    </source>
</evidence>
<feature type="compositionally biased region" description="Polar residues" evidence="9">
    <location>
        <begin position="264"/>
        <end position="279"/>
    </location>
</feature>
<dbReference type="PANTHER" id="PTHR13466">
    <property type="entry name" value="TEX2 PROTEIN-RELATED"/>
    <property type="match status" value="1"/>
</dbReference>
<feature type="compositionally biased region" description="Polar residues" evidence="9">
    <location>
        <begin position="78"/>
        <end position="103"/>
    </location>
</feature>
<evidence type="ECO:0000256" key="9">
    <source>
        <dbReference type="SAM" id="MobiDB-lite"/>
    </source>
</evidence>
<dbReference type="PANTHER" id="PTHR13466:SF0">
    <property type="entry name" value="SMP-LTD DOMAIN-CONTAINING PROTEIN"/>
    <property type="match status" value="1"/>
</dbReference>
<feature type="compositionally biased region" description="Low complexity" evidence="9">
    <location>
        <begin position="54"/>
        <end position="72"/>
    </location>
</feature>
<evidence type="ECO:0000256" key="7">
    <source>
        <dbReference type="ARBA" id="ARBA00023121"/>
    </source>
</evidence>
<dbReference type="GO" id="GO:0008289">
    <property type="term" value="F:lipid binding"/>
    <property type="evidence" value="ECO:0007669"/>
    <property type="project" value="UniProtKB-KW"/>
</dbReference>
<dbReference type="Proteomes" id="UP001209878">
    <property type="component" value="Unassembled WGS sequence"/>
</dbReference>
<reference evidence="12" key="1">
    <citation type="journal article" date="2023" name="Mol. Biol. Evol.">
        <title>Third-Generation Sequencing Reveals the Adaptive Role of the Epigenome in Three Deep-Sea Polychaetes.</title>
        <authorList>
            <person name="Perez M."/>
            <person name="Aroh O."/>
            <person name="Sun Y."/>
            <person name="Lan Y."/>
            <person name="Juniper S.K."/>
            <person name="Young C.R."/>
            <person name="Angers B."/>
            <person name="Qian P.Y."/>
        </authorList>
    </citation>
    <scope>NUCLEOTIDE SEQUENCE</scope>
    <source>
        <strain evidence="12">R07B-5</strain>
    </source>
</reference>
<keyword evidence="2" id="KW-0813">Transport</keyword>
<feature type="domain" description="SMP-LTD" evidence="11">
    <location>
        <begin position="678"/>
        <end position="955"/>
    </location>
</feature>
<feature type="compositionally biased region" description="Basic and acidic residues" evidence="9">
    <location>
        <begin position="821"/>
        <end position="835"/>
    </location>
</feature>
<dbReference type="Pfam" id="PF10296">
    <property type="entry name" value="MMM1"/>
    <property type="match status" value="1"/>
</dbReference>
<dbReference type="PROSITE" id="PS51847">
    <property type="entry name" value="SMP"/>
    <property type="match status" value="1"/>
</dbReference>
<dbReference type="InterPro" id="IPR031468">
    <property type="entry name" value="SMP_LBD"/>
</dbReference>
<feature type="compositionally biased region" description="Polar residues" evidence="9">
    <location>
        <begin position="175"/>
        <end position="212"/>
    </location>
</feature>
<evidence type="ECO:0000313" key="13">
    <source>
        <dbReference type="Proteomes" id="UP001209878"/>
    </source>
</evidence>
<keyword evidence="4" id="KW-0256">Endoplasmic reticulum</keyword>
<dbReference type="InterPro" id="IPR019411">
    <property type="entry name" value="MMM1_dom"/>
</dbReference>
<dbReference type="EMBL" id="JAODUO010000471">
    <property type="protein sequence ID" value="KAK2179801.1"/>
    <property type="molecule type" value="Genomic_DNA"/>
</dbReference>
<organism evidence="12 13">
    <name type="scientific">Ridgeia piscesae</name>
    <name type="common">Tubeworm</name>
    <dbReference type="NCBI Taxonomy" id="27915"/>
    <lineage>
        <taxon>Eukaryota</taxon>
        <taxon>Metazoa</taxon>
        <taxon>Spiralia</taxon>
        <taxon>Lophotrochozoa</taxon>
        <taxon>Annelida</taxon>
        <taxon>Polychaeta</taxon>
        <taxon>Sedentaria</taxon>
        <taxon>Canalipalpata</taxon>
        <taxon>Sabellida</taxon>
        <taxon>Siboglinidae</taxon>
        <taxon>Ridgeia</taxon>
    </lineage>
</organism>
<keyword evidence="6" id="KW-0445">Lipid transport</keyword>
<name>A0AAD9NT77_RIDPI</name>
<feature type="transmembrane region" description="Helical" evidence="10">
    <location>
        <begin position="356"/>
        <end position="376"/>
    </location>
</feature>
<feature type="transmembrane region" description="Helical" evidence="10">
    <location>
        <begin position="382"/>
        <end position="400"/>
    </location>
</feature>
<keyword evidence="3 10" id="KW-0812">Transmembrane</keyword>
<keyword evidence="7" id="KW-0446">Lipid-binding</keyword>
<dbReference type="CDD" id="cd21675">
    <property type="entry name" value="SMP_TEX2"/>
    <property type="match status" value="1"/>
</dbReference>
<sequence length="977" mass="108512">MSKKKDAPPRPPAPKLTLNKVGGRQGSVGSISVHYSHSMNDSNGDLDEDIVFDPGTSGNGSPVSPVSPLSVRSKTRHMQQQQSRSAPSSEATTPVSTGQKLIGQSSFDQGLLQPAQDAQFHEGSEKSLLSGLCEKFIGKIEEISSDTVFAEIVDRKLKKSDSMETSRSCAGGTSALDTSAVQGTDSRKTPTSATDSRKTPISATESRKSPTSPHGGIAAEHHPMPVDAQPVQLKSRRAAHNDRLRPDTAVASSDRSDSTDVETETSNWHQSNDTATSGMPHSVSRDRMFVSKTNGDKTPMTLQGLLLTREDSDDIPSCESENVFFDADDLPPTPTAAKVTPKLPTVSHQEAKRSTIPVLPTQILLAAVALVLAYLVVPMPSFISGFVIGIGLTYCCMKLYQFVTAPSHPKEPFVIPDLSTLPSMHVPEMRESKNEDGKFKGWMNEVSKYDLHEYHINQSQSVYVQLEGSSLRLQRAHNRVPKRAMWNESLSGPVKFSPHQRFLNLTDAQVSLLPRGIVCKRLWSKKYPILIKLVASLQDAPSLDDLGDPDLSAEDLNVDNSDPTVQQLYLFARTAREKEEWFWRFTAAASGLPLPTKMAGLLMKLQKVKSHGPSVTSIDSVNSVNRKRIESNESDNENNPPDVSLNEDYLLAYMQYMARVMPMKQAGTPGPGKAMRLCEPNLLFLNAFIARFFWDFLREKFWVGKIQTKIQKKLSKIHVPYFIDELTVTGIEIGSEMPIIRRSTQPFLNDRGLWADLDITYNGGFKMSLETKVNLMKLKKMASDSSIVVESNERKYTKGSAVLNSDEEDSGESSTDEEGSLEEKLTAETPDDKAGGKGKKLLRFVDKIAQSKYFQQVAEYKYIRKAMEEVSNTRLVLTVELKSLSGTLAINIPPPPTDRLWYGFRKNPRLWLSAKPKVGEREVNVSHITDWIEKKLAVEFQRVFVMPNMDDIAIPLMSSHVGDYEKKFQRDKTTADR</sequence>
<evidence type="ECO:0000256" key="4">
    <source>
        <dbReference type="ARBA" id="ARBA00022824"/>
    </source>
</evidence>
<dbReference type="AlphaFoldDB" id="A0AAD9NT77"/>
<evidence type="ECO:0000259" key="11">
    <source>
        <dbReference type="PROSITE" id="PS51847"/>
    </source>
</evidence>
<feature type="region of interest" description="Disordered" evidence="9">
    <location>
        <begin position="1"/>
        <end position="103"/>
    </location>
</feature>
<gene>
    <name evidence="12" type="ORF">NP493_471g01059</name>
</gene>
<evidence type="ECO:0000256" key="6">
    <source>
        <dbReference type="ARBA" id="ARBA00023055"/>
    </source>
</evidence>
<proteinExistence type="predicted"/>
<evidence type="ECO:0000313" key="12">
    <source>
        <dbReference type="EMBL" id="KAK2179801.1"/>
    </source>
</evidence>
<feature type="region of interest" description="Disordered" evidence="9">
    <location>
        <begin position="798"/>
        <end position="836"/>
    </location>
</feature>
<accession>A0AAD9NT77</accession>
<evidence type="ECO:0000256" key="5">
    <source>
        <dbReference type="ARBA" id="ARBA00022989"/>
    </source>
</evidence>
<protein>
    <recommendedName>
        <fullName evidence="11">SMP-LTD domain-containing protein</fullName>
    </recommendedName>
</protein>
<keyword evidence="13" id="KW-1185">Reference proteome</keyword>
<feature type="compositionally biased region" description="Acidic residues" evidence="9">
    <location>
        <begin position="805"/>
        <end position="820"/>
    </location>
</feature>
<evidence type="ECO:0000256" key="2">
    <source>
        <dbReference type="ARBA" id="ARBA00022448"/>
    </source>
</evidence>
<comment type="subcellular location">
    <subcellularLocation>
        <location evidence="1">Endoplasmic reticulum membrane</location>
    </subcellularLocation>
</comment>
<evidence type="ECO:0000256" key="1">
    <source>
        <dbReference type="ARBA" id="ARBA00004586"/>
    </source>
</evidence>